<dbReference type="GO" id="GO:0000981">
    <property type="term" value="F:DNA-binding transcription factor activity, RNA polymerase II-specific"/>
    <property type="evidence" value="ECO:0007669"/>
    <property type="project" value="InterPro"/>
</dbReference>
<name>A0A3S1BKK6_ELYCH</name>
<accession>A0A3S1BKK6</accession>
<organism evidence="9 10">
    <name type="scientific">Elysia chlorotica</name>
    <name type="common">Eastern emerald elysia</name>
    <name type="synonym">Sea slug</name>
    <dbReference type="NCBI Taxonomy" id="188477"/>
    <lineage>
        <taxon>Eukaryota</taxon>
        <taxon>Metazoa</taxon>
        <taxon>Spiralia</taxon>
        <taxon>Lophotrochozoa</taxon>
        <taxon>Mollusca</taxon>
        <taxon>Gastropoda</taxon>
        <taxon>Heterobranchia</taxon>
        <taxon>Euthyneura</taxon>
        <taxon>Panpulmonata</taxon>
        <taxon>Sacoglossa</taxon>
        <taxon>Placobranchoidea</taxon>
        <taxon>Plakobranchidae</taxon>
        <taxon>Elysia</taxon>
    </lineage>
</organism>
<keyword evidence="2 5" id="KW-0238">DNA-binding</keyword>
<dbReference type="Pfam" id="PF00046">
    <property type="entry name" value="Homeodomain"/>
    <property type="match status" value="1"/>
</dbReference>
<dbReference type="InterPro" id="IPR009057">
    <property type="entry name" value="Homeodomain-like_sf"/>
</dbReference>
<dbReference type="PROSITE" id="PS00027">
    <property type="entry name" value="HOMEOBOX_1"/>
    <property type="match status" value="1"/>
</dbReference>
<dbReference type="Proteomes" id="UP000271974">
    <property type="component" value="Unassembled WGS sequence"/>
</dbReference>
<feature type="compositionally biased region" description="Low complexity" evidence="7">
    <location>
        <begin position="73"/>
        <end position="86"/>
    </location>
</feature>
<dbReference type="PROSITE" id="PS50071">
    <property type="entry name" value="HOMEOBOX_2"/>
    <property type="match status" value="1"/>
</dbReference>
<feature type="region of interest" description="Disordered" evidence="7">
    <location>
        <begin position="396"/>
        <end position="442"/>
    </location>
</feature>
<feature type="compositionally biased region" description="Basic and acidic residues" evidence="7">
    <location>
        <begin position="405"/>
        <end position="415"/>
    </location>
</feature>
<evidence type="ECO:0000256" key="7">
    <source>
        <dbReference type="SAM" id="MobiDB-lite"/>
    </source>
</evidence>
<feature type="DNA-binding region" description="Homeobox" evidence="5">
    <location>
        <begin position="311"/>
        <end position="370"/>
    </location>
</feature>
<dbReference type="PANTHER" id="PTHR24329:SF543">
    <property type="entry name" value="FI01017P-RELATED"/>
    <property type="match status" value="1"/>
</dbReference>
<dbReference type="SMART" id="SM00389">
    <property type="entry name" value="HOX"/>
    <property type="match status" value="1"/>
</dbReference>
<dbReference type="Gene3D" id="1.10.10.60">
    <property type="entry name" value="Homeodomain-like"/>
    <property type="match status" value="1"/>
</dbReference>
<comment type="subcellular location">
    <subcellularLocation>
        <location evidence="1 5 6">Nucleus</location>
    </subcellularLocation>
</comment>
<dbReference type="InterPro" id="IPR017970">
    <property type="entry name" value="Homeobox_CS"/>
</dbReference>
<evidence type="ECO:0000256" key="2">
    <source>
        <dbReference type="ARBA" id="ARBA00023125"/>
    </source>
</evidence>
<dbReference type="FunFam" id="1.10.10.60:FF:000679">
    <property type="entry name" value="Homeobox protein aristaless"/>
    <property type="match status" value="1"/>
</dbReference>
<feature type="region of interest" description="Disordered" evidence="7">
    <location>
        <begin position="47"/>
        <end position="87"/>
    </location>
</feature>
<dbReference type="PRINTS" id="PR00031">
    <property type="entry name" value="HTHREPRESSR"/>
</dbReference>
<gene>
    <name evidence="9" type="ORF">EGW08_001807</name>
</gene>
<keyword evidence="10" id="KW-1185">Reference proteome</keyword>
<evidence type="ECO:0000259" key="8">
    <source>
        <dbReference type="PROSITE" id="PS50071"/>
    </source>
</evidence>
<dbReference type="InterPro" id="IPR050649">
    <property type="entry name" value="Paired_Homeobox_TFs"/>
</dbReference>
<evidence type="ECO:0000256" key="3">
    <source>
        <dbReference type="ARBA" id="ARBA00023155"/>
    </source>
</evidence>
<dbReference type="CDD" id="cd00086">
    <property type="entry name" value="homeodomain"/>
    <property type="match status" value="1"/>
</dbReference>
<evidence type="ECO:0000256" key="4">
    <source>
        <dbReference type="ARBA" id="ARBA00023242"/>
    </source>
</evidence>
<evidence type="ECO:0000256" key="5">
    <source>
        <dbReference type="PROSITE-ProRule" id="PRU00108"/>
    </source>
</evidence>
<keyword evidence="3 5" id="KW-0371">Homeobox</keyword>
<dbReference type="OrthoDB" id="6159439at2759"/>
<dbReference type="GO" id="GO:0000977">
    <property type="term" value="F:RNA polymerase II transcription regulatory region sequence-specific DNA binding"/>
    <property type="evidence" value="ECO:0007669"/>
    <property type="project" value="TreeGrafter"/>
</dbReference>
<reference evidence="9 10" key="1">
    <citation type="submission" date="2019-01" db="EMBL/GenBank/DDBJ databases">
        <title>A draft genome assembly of the solar-powered sea slug Elysia chlorotica.</title>
        <authorList>
            <person name="Cai H."/>
            <person name="Li Q."/>
            <person name="Fang X."/>
            <person name="Li J."/>
            <person name="Curtis N.E."/>
            <person name="Altenburger A."/>
            <person name="Shibata T."/>
            <person name="Feng M."/>
            <person name="Maeda T."/>
            <person name="Schwartz J.A."/>
            <person name="Shigenobu S."/>
            <person name="Lundholm N."/>
            <person name="Nishiyama T."/>
            <person name="Yang H."/>
            <person name="Hasebe M."/>
            <person name="Li S."/>
            <person name="Pierce S.K."/>
            <person name="Wang J."/>
        </authorList>
    </citation>
    <scope>NUCLEOTIDE SEQUENCE [LARGE SCALE GENOMIC DNA]</scope>
    <source>
        <strain evidence="9">EC2010</strain>
        <tissue evidence="9">Whole organism of an adult</tissue>
    </source>
</reference>
<dbReference type="InterPro" id="IPR001356">
    <property type="entry name" value="HD"/>
</dbReference>
<feature type="domain" description="Homeobox" evidence="8">
    <location>
        <begin position="309"/>
        <end position="369"/>
    </location>
</feature>
<evidence type="ECO:0000256" key="6">
    <source>
        <dbReference type="RuleBase" id="RU000682"/>
    </source>
</evidence>
<evidence type="ECO:0000313" key="9">
    <source>
        <dbReference type="EMBL" id="RUS90402.1"/>
    </source>
</evidence>
<proteinExistence type="predicted"/>
<dbReference type="InterPro" id="IPR000047">
    <property type="entry name" value="HTH_motif"/>
</dbReference>
<evidence type="ECO:0000256" key="1">
    <source>
        <dbReference type="ARBA" id="ARBA00004123"/>
    </source>
</evidence>
<dbReference type="STRING" id="188477.A0A3S1BKK6"/>
<dbReference type="SUPFAM" id="SSF46689">
    <property type="entry name" value="Homeodomain-like"/>
    <property type="match status" value="1"/>
</dbReference>
<sequence length="574" mass="62694">MATDDRKVYFRCTTAPGDLRVSDSVSERSSVKSAKVSPLMAYILDIPPSSTENAPPENDKDVSAKTSKPPGTLRSPNSSSRFLSSNHLGDKASLGAVKASRANFGSGLTPNGPSDTAHQAETTVGFEHLCEVEVSSTQNMGLKHFLQGYQNYDSLRHYYRREFDKQDSKTENIGIPHNPETVEPRDTTGYSRGRELPCHLMLPLVPDSTQSLHKVGPTPSQESSFSIDGQYKMAAGISLGGSKQGDGGGAGGTFVDGGGGGTYVDGGGSGTLVRAQTGYRLNGALGVTREGTELGLVCDKLPRSQLNDARRPRNRTTFSAHQLDTMEAAFRKAPYPDVVTRETLAQRLGLHESRVQVWFQNRRAKWRKAANMKSPSSRDLDETKTCVQGPVEEYQGNLKTINDSTRNDNDIDDHNNINNNQSNLFGKQKSQRHHRSPNQERFHYSRCSVPTSFYSNPSSKTSATSSDSNPSAFPFYANMCHATQHHALLSSSSFSSSKGESDVIETHHLPDDENVNKQLRFLPTSNMASLPAGLELPAAARVAPSPYLWWFYNRAGNLGAPQRPVPETLALTLN</sequence>
<keyword evidence="4 5" id="KW-0539">Nucleus</keyword>
<dbReference type="AlphaFoldDB" id="A0A3S1BKK6"/>
<dbReference type="GO" id="GO:0005634">
    <property type="term" value="C:nucleus"/>
    <property type="evidence" value="ECO:0007669"/>
    <property type="project" value="UniProtKB-SubCell"/>
</dbReference>
<evidence type="ECO:0000313" key="10">
    <source>
        <dbReference type="Proteomes" id="UP000271974"/>
    </source>
</evidence>
<dbReference type="EMBL" id="RQTK01000033">
    <property type="protein sequence ID" value="RUS90402.1"/>
    <property type="molecule type" value="Genomic_DNA"/>
</dbReference>
<dbReference type="PANTHER" id="PTHR24329">
    <property type="entry name" value="HOMEOBOX PROTEIN ARISTALESS"/>
    <property type="match status" value="1"/>
</dbReference>
<protein>
    <recommendedName>
        <fullName evidence="8">Homeobox domain-containing protein</fullName>
    </recommendedName>
</protein>
<comment type="caution">
    <text evidence="9">The sequence shown here is derived from an EMBL/GenBank/DDBJ whole genome shotgun (WGS) entry which is preliminary data.</text>
</comment>